<organism evidence="4 5">
    <name type="scientific">Brachybacterium tyrofermentans</name>
    <dbReference type="NCBI Taxonomy" id="47848"/>
    <lineage>
        <taxon>Bacteria</taxon>
        <taxon>Bacillati</taxon>
        <taxon>Actinomycetota</taxon>
        <taxon>Actinomycetes</taxon>
        <taxon>Micrococcales</taxon>
        <taxon>Dermabacteraceae</taxon>
        <taxon>Brachybacterium</taxon>
    </lineage>
</organism>
<sequence>MNEREAPRPGRPRSVEADRVVLESALDLFVEGGVEAVKTETVAKRSGVTRATVYRRYPRREDLVIAALAEAYRVHLEQPAPEHPTLADTVAGIAGALADARVRRVLRRLMSVPHDHPKLFAEYRAATGATGRDEIIHQALERESLHGNFPAHGDLEMVQTLFAASISSHLLTRPDDEPAEQIVAFLYRVLAALGHRQSADDASKEF</sequence>
<evidence type="ECO:0000259" key="3">
    <source>
        <dbReference type="PROSITE" id="PS50977"/>
    </source>
</evidence>
<dbReference type="PRINTS" id="PR00455">
    <property type="entry name" value="HTHTETR"/>
</dbReference>
<dbReference type="InterPro" id="IPR009057">
    <property type="entry name" value="Homeodomain-like_sf"/>
</dbReference>
<feature type="DNA-binding region" description="H-T-H motif" evidence="2">
    <location>
        <begin position="38"/>
        <end position="57"/>
    </location>
</feature>
<reference evidence="5" key="1">
    <citation type="journal article" date="2019" name="Int. J. Syst. Evol. Microbiol.">
        <title>The Global Catalogue of Microorganisms (GCM) 10K type strain sequencing project: providing services to taxonomists for standard genome sequencing and annotation.</title>
        <authorList>
            <consortium name="The Broad Institute Genomics Platform"/>
            <consortium name="The Broad Institute Genome Sequencing Center for Infectious Disease"/>
            <person name="Wu L."/>
            <person name="Ma J."/>
        </authorList>
    </citation>
    <scope>NUCLEOTIDE SEQUENCE [LARGE SCALE GENOMIC DNA]</scope>
    <source>
        <strain evidence="5">CGMCC 1.16455</strain>
    </source>
</reference>
<evidence type="ECO:0000313" key="4">
    <source>
        <dbReference type="EMBL" id="MFC5296770.1"/>
    </source>
</evidence>
<evidence type="ECO:0000256" key="2">
    <source>
        <dbReference type="PROSITE-ProRule" id="PRU00335"/>
    </source>
</evidence>
<dbReference type="PROSITE" id="PS50977">
    <property type="entry name" value="HTH_TETR_2"/>
    <property type="match status" value="1"/>
</dbReference>
<comment type="caution">
    <text evidence="4">The sequence shown here is derived from an EMBL/GenBank/DDBJ whole genome shotgun (WGS) entry which is preliminary data.</text>
</comment>
<dbReference type="GeneID" id="303298648"/>
<proteinExistence type="predicted"/>
<dbReference type="InterPro" id="IPR050109">
    <property type="entry name" value="HTH-type_TetR-like_transc_reg"/>
</dbReference>
<dbReference type="Gene3D" id="1.10.357.10">
    <property type="entry name" value="Tetracycline Repressor, domain 2"/>
    <property type="match status" value="1"/>
</dbReference>
<dbReference type="PANTHER" id="PTHR30055">
    <property type="entry name" value="HTH-TYPE TRANSCRIPTIONAL REGULATOR RUTR"/>
    <property type="match status" value="1"/>
</dbReference>
<keyword evidence="5" id="KW-1185">Reference proteome</keyword>
<gene>
    <name evidence="4" type="ORF">ACFPK8_04540</name>
</gene>
<accession>A0ABW0FEM1</accession>
<protein>
    <submittedName>
        <fullName evidence="4">TetR/AcrR family transcriptional regulator</fullName>
    </submittedName>
</protein>
<evidence type="ECO:0000256" key="1">
    <source>
        <dbReference type="ARBA" id="ARBA00023125"/>
    </source>
</evidence>
<name>A0ABW0FEM1_9MICO</name>
<dbReference type="InterPro" id="IPR001647">
    <property type="entry name" value="HTH_TetR"/>
</dbReference>
<dbReference type="Proteomes" id="UP001595937">
    <property type="component" value="Unassembled WGS sequence"/>
</dbReference>
<keyword evidence="1 2" id="KW-0238">DNA-binding</keyword>
<feature type="domain" description="HTH tetR-type" evidence="3">
    <location>
        <begin position="15"/>
        <end position="75"/>
    </location>
</feature>
<dbReference type="SUPFAM" id="SSF46689">
    <property type="entry name" value="Homeodomain-like"/>
    <property type="match status" value="1"/>
</dbReference>
<dbReference type="Pfam" id="PF00440">
    <property type="entry name" value="TetR_N"/>
    <property type="match status" value="1"/>
</dbReference>
<dbReference type="RefSeq" id="WP_343925711.1">
    <property type="nucleotide sequence ID" value="NZ_BAAAIR010000046.1"/>
</dbReference>
<evidence type="ECO:0000313" key="5">
    <source>
        <dbReference type="Proteomes" id="UP001595937"/>
    </source>
</evidence>
<dbReference type="EMBL" id="JBHSLN010000012">
    <property type="protein sequence ID" value="MFC5296770.1"/>
    <property type="molecule type" value="Genomic_DNA"/>
</dbReference>
<dbReference type="PANTHER" id="PTHR30055:SF148">
    <property type="entry name" value="TETR-FAMILY TRANSCRIPTIONAL REGULATOR"/>
    <property type="match status" value="1"/>
</dbReference>